<comment type="caution">
    <text evidence="1">The sequence shown here is derived from an EMBL/GenBank/DDBJ whole genome shotgun (WGS) entry which is preliminary data.</text>
</comment>
<proteinExistence type="predicted"/>
<dbReference type="Proteomes" id="UP001497472">
    <property type="component" value="Unassembled WGS sequence"/>
</dbReference>
<accession>A0AAV1JZH7</accession>
<evidence type="ECO:0008006" key="3">
    <source>
        <dbReference type="Google" id="ProtNLM"/>
    </source>
</evidence>
<gene>
    <name evidence="1" type="ORF">LNINA_LOCUS13626</name>
</gene>
<sequence>MSTAANAEKPLQLPPGRLIIEYLQECALANNSNGATLSDIVQHLSEEHGERPTEDLNMAVQSVLDNGAALGFLERKGSHFITYLARGMRCGRRRRRSRCRRRRRRSRCRRRRRSRCRRKRKCSRRRRRKRCGC</sequence>
<name>A0AAV1JZH7_9NEOP</name>
<protein>
    <recommendedName>
        <fullName evidence="3">H15 domain-containing protein</fullName>
    </recommendedName>
</protein>
<evidence type="ECO:0000313" key="2">
    <source>
        <dbReference type="Proteomes" id="UP001497472"/>
    </source>
</evidence>
<organism evidence="1 2">
    <name type="scientific">Leptosia nina</name>
    <dbReference type="NCBI Taxonomy" id="320188"/>
    <lineage>
        <taxon>Eukaryota</taxon>
        <taxon>Metazoa</taxon>
        <taxon>Ecdysozoa</taxon>
        <taxon>Arthropoda</taxon>
        <taxon>Hexapoda</taxon>
        <taxon>Insecta</taxon>
        <taxon>Pterygota</taxon>
        <taxon>Neoptera</taxon>
        <taxon>Endopterygota</taxon>
        <taxon>Lepidoptera</taxon>
        <taxon>Glossata</taxon>
        <taxon>Ditrysia</taxon>
        <taxon>Papilionoidea</taxon>
        <taxon>Pieridae</taxon>
        <taxon>Pierinae</taxon>
        <taxon>Leptosia</taxon>
    </lineage>
</organism>
<dbReference type="AlphaFoldDB" id="A0AAV1JZH7"/>
<evidence type="ECO:0000313" key="1">
    <source>
        <dbReference type="EMBL" id="CAK1554753.1"/>
    </source>
</evidence>
<keyword evidence="2" id="KW-1185">Reference proteome</keyword>
<reference evidence="1 2" key="1">
    <citation type="submission" date="2023-11" db="EMBL/GenBank/DDBJ databases">
        <authorList>
            <person name="Okamura Y."/>
        </authorList>
    </citation>
    <scope>NUCLEOTIDE SEQUENCE [LARGE SCALE GENOMIC DNA]</scope>
</reference>
<dbReference type="EMBL" id="CAVLEF010000279">
    <property type="protein sequence ID" value="CAK1554753.1"/>
    <property type="molecule type" value="Genomic_DNA"/>
</dbReference>